<dbReference type="Proteomes" id="UP000235392">
    <property type="component" value="Unassembled WGS sequence"/>
</dbReference>
<dbReference type="AlphaFoldDB" id="A0A2N5W1Y3"/>
<feature type="compositionally biased region" description="Pro residues" evidence="1">
    <location>
        <begin position="1"/>
        <end position="14"/>
    </location>
</feature>
<evidence type="ECO:0000313" key="4">
    <source>
        <dbReference type="EMBL" id="PLW40977.1"/>
    </source>
</evidence>
<keyword evidence="6" id="KW-1185">Reference proteome</keyword>
<feature type="compositionally biased region" description="Low complexity" evidence="1">
    <location>
        <begin position="118"/>
        <end position="129"/>
    </location>
</feature>
<gene>
    <name evidence="5" type="ORF">PCANC_02015</name>
    <name evidence="3" type="ORF">PCANC_07672</name>
    <name evidence="4" type="ORF">PCASD_06576</name>
    <name evidence="2" type="ORF">PCASD_23252</name>
</gene>
<feature type="compositionally biased region" description="Low complexity" evidence="1">
    <location>
        <begin position="154"/>
        <end position="168"/>
    </location>
</feature>
<evidence type="ECO:0000313" key="6">
    <source>
        <dbReference type="Proteomes" id="UP000235388"/>
    </source>
</evidence>
<evidence type="ECO:0000313" key="5">
    <source>
        <dbReference type="EMBL" id="PLW56227.1"/>
    </source>
</evidence>
<reference evidence="6 7" key="1">
    <citation type="submission" date="2017-11" db="EMBL/GenBank/DDBJ databases">
        <title>De novo assembly and phasing of dikaryotic genomes from two isolates of Puccinia coronata f. sp. avenae, the causal agent of oat crown rust.</title>
        <authorList>
            <person name="Miller M.E."/>
            <person name="Zhang Y."/>
            <person name="Omidvar V."/>
            <person name="Sperschneider J."/>
            <person name="Schwessinger B."/>
            <person name="Raley C."/>
            <person name="Palmer J.M."/>
            <person name="Garnica D."/>
            <person name="Upadhyaya N."/>
            <person name="Rathjen J."/>
            <person name="Taylor J.M."/>
            <person name="Park R.F."/>
            <person name="Dodds P.N."/>
            <person name="Hirsch C.D."/>
            <person name="Kianian S.F."/>
            <person name="Figueroa M."/>
        </authorList>
    </citation>
    <scope>NUCLEOTIDE SEQUENCE [LARGE SCALE GENOMIC DNA]</scope>
    <source>
        <strain evidence="5">12NC29</strain>
        <strain evidence="2">12SD80</strain>
    </source>
</reference>
<dbReference type="EMBL" id="PGCI01001079">
    <property type="protein sequence ID" value="PLW08209.1"/>
    <property type="molecule type" value="Genomic_DNA"/>
</dbReference>
<evidence type="ECO:0000313" key="2">
    <source>
        <dbReference type="EMBL" id="PLW08209.1"/>
    </source>
</evidence>
<feature type="region of interest" description="Disordered" evidence="1">
    <location>
        <begin position="201"/>
        <end position="320"/>
    </location>
</feature>
<sequence length="320" mass="33834">MSLTPPPPPPPPHRPSGLAPSGCKTPKLNSTASGTTRRLSTASSHQSPSVPSPNQLRQILADITKQVTNSPQSPLPNLVPARPSPIRSPHPAINRFMRPSLRETGPVTRSRSMLHFVSPRSSLTPRSTRANTPIRDENHSPLHPPTPRTPFTINSSASPSNSRLPSPNENDSGSSSRTGGVNRTPAHPIAPLRYRTLSSVSSASITNPSSSPSLNGSRVSDAFRPPPTPSHPSLRLRPHSNTSASSSSSTPPLTPASSLTSTATSESSSSQTTQPGLSTPRERRSLDELESPSGCSDNKPSPSGSIAKRRRRNPTGLGRL</sequence>
<feature type="region of interest" description="Disordered" evidence="1">
    <location>
        <begin position="1"/>
        <end position="189"/>
    </location>
</feature>
<protein>
    <submittedName>
        <fullName evidence="5">Uncharacterized protein</fullName>
    </submittedName>
</protein>
<name>A0A2N5W1Y3_9BASI</name>
<evidence type="ECO:0000313" key="3">
    <source>
        <dbReference type="EMBL" id="PLW19743.1"/>
    </source>
</evidence>
<dbReference type="EMBL" id="PGCI01000095">
    <property type="protein sequence ID" value="PLW40977.1"/>
    <property type="molecule type" value="Genomic_DNA"/>
</dbReference>
<feature type="compositionally biased region" description="Low complexity" evidence="1">
    <location>
        <begin position="201"/>
        <end position="213"/>
    </location>
</feature>
<feature type="compositionally biased region" description="Polar residues" evidence="1">
    <location>
        <begin position="27"/>
        <end position="57"/>
    </location>
</feature>
<dbReference type="Proteomes" id="UP000235388">
    <property type="component" value="Unassembled WGS sequence"/>
</dbReference>
<feature type="compositionally biased region" description="Low complexity" evidence="1">
    <location>
        <begin position="242"/>
        <end position="275"/>
    </location>
</feature>
<proteinExistence type="predicted"/>
<feature type="compositionally biased region" description="Polar residues" evidence="1">
    <location>
        <begin position="169"/>
        <end position="181"/>
    </location>
</feature>
<dbReference type="OrthoDB" id="2506798at2759"/>
<accession>A0A2N5W1Y3</accession>
<dbReference type="EMBL" id="PGCJ01000023">
    <property type="protein sequence ID" value="PLW56227.1"/>
    <property type="molecule type" value="Genomic_DNA"/>
</dbReference>
<comment type="caution">
    <text evidence="5">The sequence shown here is derived from an EMBL/GenBank/DDBJ whole genome shotgun (WGS) entry which is preliminary data.</text>
</comment>
<evidence type="ECO:0000256" key="1">
    <source>
        <dbReference type="SAM" id="MobiDB-lite"/>
    </source>
</evidence>
<dbReference type="EMBL" id="PGCJ01000808">
    <property type="protein sequence ID" value="PLW19743.1"/>
    <property type="molecule type" value="Genomic_DNA"/>
</dbReference>
<feature type="compositionally biased region" description="Polar residues" evidence="1">
    <location>
        <begin position="293"/>
        <end position="304"/>
    </location>
</feature>
<organism evidence="5 6">
    <name type="scientific">Puccinia coronata f. sp. avenae</name>
    <dbReference type="NCBI Taxonomy" id="200324"/>
    <lineage>
        <taxon>Eukaryota</taxon>
        <taxon>Fungi</taxon>
        <taxon>Dikarya</taxon>
        <taxon>Basidiomycota</taxon>
        <taxon>Pucciniomycotina</taxon>
        <taxon>Pucciniomycetes</taxon>
        <taxon>Pucciniales</taxon>
        <taxon>Pucciniaceae</taxon>
        <taxon>Puccinia</taxon>
    </lineage>
</organism>
<evidence type="ECO:0000313" key="7">
    <source>
        <dbReference type="Proteomes" id="UP000235392"/>
    </source>
</evidence>